<keyword evidence="2" id="KW-1185">Reference proteome</keyword>
<dbReference type="GeneID" id="95577706"/>
<evidence type="ECO:0000313" key="1">
    <source>
        <dbReference type="EMBL" id="UUY51043.1"/>
    </source>
</evidence>
<evidence type="ECO:0000313" key="2">
    <source>
        <dbReference type="Proteomes" id="UP001057738"/>
    </source>
</evidence>
<dbReference type="Proteomes" id="UP001057738">
    <property type="component" value="Chromosome"/>
</dbReference>
<protein>
    <recommendedName>
        <fullName evidence="3">Arylsulfatase</fullName>
    </recommendedName>
</protein>
<accession>A0ABY5Q4Y4</accession>
<dbReference type="EMBL" id="CP102514">
    <property type="protein sequence ID" value="UUY51043.1"/>
    <property type="molecule type" value="Genomic_DNA"/>
</dbReference>
<dbReference type="RefSeq" id="WP_257857261.1">
    <property type="nucleotide sequence ID" value="NZ_CP102514.1"/>
</dbReference>
<proteinExistence type="predicted"/>
<sequence>MDGKSPLSSYSRDHLLVEWWEQGTYAGGPPTWSSYVAKNKQYTEYYDLADDPYQLTYKLYQATPQDEQNLGIPALAARLSEDRTA</sequence>
<organism evidence="1 2">
    <name type="scientific">Streptomyces yangpuensis</name>
    <dbReference type="NCBI Taxonomy" id="1648182"/>
    <lineage>
        <taxon>Bacteria</taxon>
        <taxon>Bacillati</taxon>
        <taxon>Actinomycetota</taxon>
        <taxon>Actinomycetes</taxon>
        <taxon>Kitasatosporales</taxon>
        <taxon>Streptomycetaceae</taxon>
        <taxon>Streptomyces</taxon>
    </lineage>
</organism>
<reference evidence="1" key="1">
    <citation type="submission" date="2022-08" db="EMBL/GenBank/DDBJ databases">
        <authorList>
            <person name="Tian L."/>
        </authorList>
    </citation>
    <scope>NUCLEOTIDE SEQUENCE</scope>
    <source>
        <strain evidence="1">CM253</strain>
    </source>
</reference>
<evidence type="ECO:0008006" key="3">
    <source>
        <dbReference type="Google" id="ProtNLM"/>
    </source>
</evidence>
<name>A0ABY5Q4Y4_9ACTN</name>
<gene>
    <name evidence="1" type="ORF">NRK68_29725</name>
</gene>